<dbReference type="EMBL" id="PPSL01000005">
    <property type="protein sequence ID" value="PQJ09697.1"/>
    <property type="molecule type" value="Genomic_DNA"/>
</dbReference>
<dbReference type="AlphaFoldDB" id="A0A2S7SSW6"/>
<name>A0A2S7SSW6_9BACT</name>
<keyword evidence="2" id="KW-1185">Reference proteome</keyword>
<proteinExistence type="predicted"/>
<sequence>MSFGDKYIQWVCKTCKEQLLTVFNAEGFYILTSSLNYLDLKFKINLLHNMKGFFLTAALFLGLTGGAFAQTNVWNDYGVDRTWDIGFNYGASTITRPNGPEKFYQGSRTNVVPDFSIKLQYVVTPHWHLAFDLGWRTWESYGTWSNPYTYGTQLSPTEVKFQLGKPAITETFQLNYVIPYYSKYKVLNRANLYFGVSAGLVTTVSDGSQSFGKYNNRPDSSYRYVNGYNYGMGIGYSVGVQMGYTYYFLRKWGVNVELAARYVNMTASKENGLADAHGTTKYNMLFFPQTFGIRYRFR</sequence>
<gene>
    <name evidence="1" type="ORF">CJD36_017350</name>
</gene>
<dbReference type="Gene3D" id="2.40.160.20">
    <property type="match status" value="1"/>
</dbReference>
<organism evidence="1 2">
    <name type="scientific">Flavipsychrobacter stenotrophus</name>
    <dbReference type="NCBI Taxonomy" id="2077091"/>
    <lineage>
        <taxon>Bacteria</taxon>
        <taxon>Pseudomonadati</taxon>
        <taxon>Bacteroidota</taxon>
        <taxon>Chitinophagia</taxon>
        <taxon>Chitinophagales</taxon>
        <taxon>Chitinophagaceae</taxon>
        <taxon>Flavipsychrobacter</taxon>
    </lineage>
</organism>
<dbReference type="Proteomes" id="UP000239872">
    <property type="component" value="Unassembled WGS sequence"/>
</dbReference>
<comment type="caution">
    <text evidence="1">The sequence shown here is derived from an EMBL/GenBank/DDBJ whole genome shotgun (WGS) entry which is preliminary data.</text>
</comment>
<evidence type="ECO:0000313" key="1">
    <source>
        <dbReference type="EMBL" id="PQJ09697.1"/>
    </source>
</evidence>
<reference evidence="1 2" key="1">
    <citation type="submission" date="2018-01" db="EMBL/GenBank/DDBJ databases">
        <title>A novel member of the phylum Bacteroidetes isolated from glacier ice.</title>
        <authorList>
            <person name="Liu Q."/>
            <person name="Xin Y.-H."/>
        </authorList>
    </citation>
    <scope>NUCLEOTIDE SEQUENCE [LARGE SCALE GENOMIC DNA]</scope>
    <source>
        <strain evidence="1 2">RB1R16</strain>
    </source>
</reference>
<accession>A0A2S7SSW6</accession>
<evidence type="ECO:0000313" key="2">
    <source>
        <dbReference type="Proteomes" id="UP000239872"/>
    </source>
</evidence>
<evidence type="ECO:0008006" key="3">
    <source>
        <dbReference type="Google" id="ProtNLM"/>
    </source>
</evidence>
<protein>
    <recommendedName>
        <fullName evidence="3">Outer membrane protein beta-barrel domain-containing protein</fullName>
    </recommendedName>
</protein>